<evidence type="ECO:0000313" key="1">
    <source>
        <dbReference type="EMBL" id="KAL1546419.1"/>
    </source>
</evidence>
<proteinExistence type="predicted"/>
<evidence type="ECO:0000313" key="2">
    <source>
        <dbReference type="Proteomes" id="UP001567538"/>
    </source>
</evidence>
<name>A0ABD1GR27_SALDI</name>
<reference evidence="1 2" key="1">
    <citation type="submission" date="2024-06" db="EMBL/GenBank/DDBJ databases">
        <title>A chromosome level genome sequence of Diviner's sage (Salvia divinorum).</title>
        <authorList>
            <person name="Ford S.A."/>
            <person name="Ro D.-K."/>
            <person name="Ness R.W."/>
            <person name="Phillips M.A."/>
        </authorList>
    </citation>
    <scope>NUCLEOTIDE SEQUENCE [LARGE SCALE GENOMIC DNA]</scope>
    <source>
        <strain evidence="1">SAF-2024a</strain>
        <tissue evidence="1">Leaf</tissue>
    </source>
</reference>
<organism evidence="1 2">
    <name type="scientific">Salvia divinorum</name>
    <name type="common">Maria pastora</name>
    <name type="synonym">Diviner's sage</name>
    <dbReference type="NCBI Taxonomy" id="28513"/>
    <lineage>
        <taxon>Eukaryota</taxon>
        <taxon>Viridiplantae</taxon>
        <taxon>Streptophyta</taxon>
        <taxon>Embryophyta</taxon>
        <taxon>Tracheophyta</taxon>
        <taxon>Spermatophyta</taxon>
        <taxon>Magnoliopsida</taxon>
        <taxon>eudicotyledons</taxon>
        <taxon>Gunneridae</taxon>
        <taxon>Pentapetalae</taxon>
        <taxon>asterids</taxon>
        <taxon>lamiids</taxon>
        <taxon>Lamiales</taxon>
        <taxon>Lamiaceae</taxon>
        <taxon>Nepetoideae</taxon>
        <taxon>Mentheae</taxon>
        <taxon>Salviinae</taxon>
        <taxon>Salvia</taxon>
        <taxon>Salvia subgen. Calosphace</taxon>
    </lineage>
</organism>
<evidence type="ECO:0008006" key="3">
    <source>
        <dbReference type="Google" id="ProtNLM"/>
    </source>
</evidence>
<dbReference type="AlphaFoldDB" id="A0ABD1GR27"/>
<keyword evidence="2" id="KW-1185">Reference proteome</keyword>
<dbReference type="Proteomes" id="UP001567538">
    <property type="component" value="Unassembled WGS sequence"/>
</dbReference>
<accession>A0ABD1GR27</accession>
<protein>
    <recommendedName>
        <fullName evidence="3">Maturase K</fullName>
    </recommendedName>
</protein>
<gene>
    <name evidence="1" type="ORF">AAHA92_23019</name>
</gene>
<comment type="caution">
    <text evidence="1">The sequence shown here is derived from an EMBL/GenBank/DDBJ whole genome shotgun (WGS) entry which is preliminary data.</text>
</comment>
<dbReference type="EMBL" id="JBEAFC010000008">
    <property type="protein sequence ID" value="KAL1546419.1"/>
    <property type="molecule type" value="Genomic_DNA"/>
</dbReference>
<sequence length="120" mass="14022">MSVIDSYLHFDEQEQIDKYGDALVMLRKFFSSYLSYSGNVKLENAIKKSKIEHLQMSWKTSTNKDDCAIYLMRHMKTYMGQKMKDWQPGLPTRGLKSLRILRAKYWTALLTSLTSTATVR</sequence>
<dbReference type="Gene3D" id="3.40.395.10">
    <property type="entry name" value="Adenoviral Proteinase, Chain A"/>
    <property type="match status" value="1"/>
</dbReference>